<dbReference type="InterPro" id="IPR057626">
    <property type="entry name" value="S-S_Temptin"/>
</dbReference>
<sequence>MRTTFTLALVATAGVAVNARPTYVARIPNGDGVSGVAALGHTDPEGGGARNDFGTDFASAGESWTTEFCQQDSDGDGQTNGQELGDPCCEWVQDSNAVVRWSDGLSHPGDSSSTSDESLWASITCGTSTTNSTTTSSGSSTGTVDAGTPTTDATTPTTDATSSASGGATASSTSAASAVTPAMFSAVGVVAAIATFFL</sequence>
<dbReference type="InterPro" id="IPR055313">
    <property type="entry name" value="Temptin-like"/>
</dbReference>
<dbReference type="EMBL" id="NBNE01002434">
    <property type="protein sequence ID" value="OWZ10475.1"/>
    <property type="molecule type" value="Genomic_DNA"/>
</dbReference>
<evidence type="ECO:0000256" key="2">
    <source>
        <dbReference type="SAM" id="SignalP"/>
    </source>
</evidence>
<dbReference type="Proteomes" id="UP000198211">
    <property type="component" value="Unassembled WGS sequence"/>
</dbReference>
<dbReference type="Pfam" id="PF24784">
    <property type="entry name" value="Temptin_C"/>
    <property type="match status" value="1"/>
</dbReference>
<dbReference type="STRING" id="4795.A0A225VYP1"/>
<accession>A0A225VYP1</accession>
<evidence type="ECO:0000256" key="1">
    <source>
        <dbReference type="SAM" id="MobiDB-lite"/>
    </source>
</evidence>
<keyword evidence="5" id="KW-1185">Reference proteome</keyword>
<evidence type="ECO:0000313" key="4">
    <source>
        <dbReference type="EMBL" id="OWZ10475.1"/>
    </source>
</evidence>
<reference evidence="5" key="1">
    <citation type="submission" date="2017-03" db="EMBL/GenBank/DDBJ databases">
        <title>Phytopthora megakarya and P. palmivora, two closely related causual agents of cacao black pod achieved similar genome size and gene model numbers by different mechanisms.</title>
        <authorList>
            <person name="Ali S."/>
            <person name="Shao J."/>
            <person name="Larry D.J."/>
            <person name="Kronmiller B."/>
            <person name="Shen D."/>
            <person name="Strem M.D."/>
            <person name="Melnick R.L."/>
            <person name="Guiltinan M.J."/>
            <person name="Tyler B.M."/>
            <person name="Meinhardt L.W."/>
            <person name="Bailey B.A."/>
        </authorList>
    </citation>
    <scope>NUCLEOTIDE SEQUENCE [LARGE SCALE GENOMIC DNA]</scope>
    <source>
        <strain evidence="5">zdho120</strain>
    </source>
</reference>
<feature type="domain" description="Temptin Cys/Cys disulfide" evidence="3">
    <location>
        <begin position="17"/>
        <end position="110"/>
    </location>
</feature>
<feature type="signal peptide" evidence="2">
    <location>
        <begin position="1"/>
        <end position="19"/>
    </location>
</feature>
<feature type="compositionally biased region" description="Polar residues" evidence="1">
    <location>
        <begin position="69"/>
        <end position="82"/>
    </location>
</feature>
<keyword evidence="2" id="KW-0732">Signal</keyword>
<protein>
    <recommendedName>
        <fullName evidence="3">Temptin Cys/Cys disulfide domain-containing protein</fullName>
    </recommendedName>
</protein>
<comment type="caution">
    <text evidence="4">The sequence shown here is derived from an EMBL/GenBank/DDBJ whole genome shotgun (WGS) entry which is preliminary data.</text>
</comment>
<dbReference type="OrthoDB" id="129121at2759"/>
<dbReference type="AlphaFoldDB" id="A0A225VYP1"/>
<dbReference type="PANTHER" id="PTHR34737">
    <property type="entry name" value="EF-HAND DOMAIN-CONTAINING PROTEIN"/>
    <property type="match status" value="1"/>
</dbReference>
<feature type="region of interest" description="Disordered" evidence="1">
    <location>
        <begin position="69"/>
        <end position="88"/>
    </location>
</feature>
<evidence type="ECO:0000259" key="3">
    <source>
        <dbReference type="Pfam" id="PF24784"/>
    </source>
</evidence>
<feature type="region of interest" description="Disordered" evidence="1">
    <location>
        <begin position="127"/>
        <end position="171"/>
    </location>
</feature>
<gene>
    <name evidence="4" type="ORF">PHMEG_00016677</name>
</gene>
<feature type="chain" id="PRO_5013211588" description="Temptin Cys/Cys disulfide domain-containing protein" evidence="2">
    <location>
        <begin position="20"/>
        <end position="198"/>
    </location>
</feature>
<name>A0A225VYP1_9STRA</name>
<proteinExistence type="predicted"/>
<dbReference type="PANTHER" id="PTHR34737:SF2">
    <property type="entry name" value="EF-HAND DOMAIN-CONTAINING PROTEIN"/>
    <property type="match status" value="1"/>
</dbReference>
<organism evidence="4 5">
    <name type="scientific">Phytophthora megakarya</name>
    <dbReference type="NCBI Taxonomy" id="4795"/>
    <lineage>
        <taxon>Eukaryota</taxon>
        <taxon>Sar</taxon>
        <taxon>Stramenopiles</taxon>
        <taxon>Oomycota</taxon>
        <taxon>Peronosporomycetes</taxon>
        <taxon>Peronosporales</taxon>
        <taxon>Peronosporaceae</taxon>
        <taxon>Phytophthora</taxon>
    </lineage>
</organism>
<evidence type="ECO:0000313" key="5">
    <source>
        <dbReference type="Proteomes" id="UP000198211"/>
    </source>
</evidence>